<keyword evidence="7" id="KW-1185">Reference proteome</keyword>
<keyword evidence="2" id="KW-0812">Transmembrane</keyword>
<reference evidence="7" key="1">
    <citation type="submission" date="2017-03" db="EMBL/GenBank/DDBJ databases">
        <title>Genomes of endolithic fungi from Antarctica.</title>
        <authorList>
            <person name="Coleine C."/>
            <person name="Masonjones S."/>
            <person name="Stajich J.E."/>
        </authorList>
    </citation>
    <scope>NUCLEOTIDE SEQUENCE [LARGE SCALE GENOMIC DNA]</scope>
    <source>
        <strain evidence="7">CCFEE 5527</strain>
    </source>
</reference>
<dbReference type="Proteomes" id="UP000192596">
    <property type="component" value="Unassembled WGS sequence"/>
</dbReference>
<evidence type="ECO:0000313" key="7">
    <source>
        <dbReference type="Proteomes" id="UP000192596"/>
    </source>
</evidence>
<dbReference type="FunCoup" id="A0A1V8SK16">
    <property type="interactions" value="113"/>
</dbReference>
<dbReference type="SUPFAM" id="SSF50965">
    <property type="entry name" value="Galactose oxidase, central domain"/>
    <property type="match status" value="1"/>
</dbReference>
<organism evidence="6 7">
    <name type="scientific">Cryoendolithus antarcticus</name>
    <dbReference type="NCBI Taxonomy" id="1507870"/>
    <lineage>
        <taxon>Eukaryota</taxon>
        <taxon>Fungi</taxon>
        <taxon>Dikarya</taxon>
        <taxon>Ascomycota</taxon>
        <taxon>Pezizomycotina</taxon>
        <taxon>Dothideomycetes</taxon>
        <taxon>Dothideomycetidae</taxon>
        <taxon>Cladosporiales</taxon>
        <taxon>Cladosporiaceae</taxon>
        <taxon>Cryoendolithus</taxon>
    </lineage>
</organism>
<evidence type="ECO:0000259" key="5">
    <source>
        <dbReference type="Pfam" id="PF20843"/>
    </source>
</evidence>
<dbReference type="GO" id="GO:1902929">
    <property type="term" value="C:plasma membrane of growing cell tip"/>
    <property type="evidence" value="ECO:0007669"/>
    <property type="project" value="TreeGrafter"/>
</dbReference>
<comment type="caution">
    <text evidence="6">The sequence shown here is derived from an EMBL/GenBank/DDBJ whole genome shotgun (WGS) entry which is preliminary data.</text>
</comment>
<feature type="transmembrane region" description="Helical" evidence="2">
    <location>
        <begin position="1155"/>
        <end position="1182"/>
    </location>
</feature>
<feature type="region of interest" description="Disordered" evidence="1">
    <location>
        <begin position="397"/>
        <end position="418"/>
    </location>
</feature>
<dbReference type="InterPro" id="IPR011043">
    <property type="entry name" value="Gal_Oxase/kelch_b-propeller"/>
</dbReference>
<gene>
    <name evidence="6" type="ORF">B0A48_14396</name>
</gene>
<dbReference type="EMBL" id="NAJO01000040">
    <property type="protein sequence ID" value="OQN99419.1"/>
    <property type="molecule type" value="Genomic_DNA"/>
</dbReference>
<keyword evidence="2" id="KW-1133">Transmembrane helix</keyword>
<sequence length="1227" mass="128247">MRNIIAQLFALGPELALFILSSPILFARTVGALTQQQVPSPNLDLSQLGRVALAGDFDSISLYEYVGQGQDSFSTNGSQSLLTRYPNGAFQTLGTTDAYIETMCPFMQNGKLQGVVMGGNFTRLGGVEAQGIALYDPNTTSITALPGLSGRVSALYCDDASGTVYVGGSFSAGNSTNAMAWVTGWSNLPFEGFNGPVSSIVKNAAGNIVFGGSFEGLGNATTPKDPDVQVINLSSGNITSSGTSTRTGFSDPEQIICKTGAQDGAGNTWLLQDDTQGYWQGAYSFGFNPTKIRLYNTQQDGRGTKTFYFEDMNSGGILNLDYSDADGKSRSCSARCPLAQNSTSQDFHFVPPVGMNTFRIQIVDWYGPGGGLAGIELFQDDIYSFAVNDFNEPKCDGVSSGSSSTITPANGTWTRTANNGDTSSDYLTAVINDTTTDTGVSVTFSPNLAQSGNYSIMVYTPGCLQDSSCATRGRVNLTGTMTSNAPPVSTVVYQTNDYDKFDQIYYGYVNTDSGSFRPSVTLTPVAGQTNVTVVAQRVRFELVKSTGGLNGLYEFNPSLATVNTDFTTSAIDVAGHSLQSNAVVNAVAMYQDWLYVAGNFSGQGISNVMSVGSNATSLPGGGLNSEVQTIYQNGSTLWMGGNFTNTEDGKVQGLNSVAAFNVDTQSWSPLGAGVNGPVFDLVPLDVNITDGTLESCITVNGAFTSVNGFGDYDTLNTSGFAVWVPSRNNWLHNLPNVTIALSGKLVTATEVPGFSPLFAGQISAQKLGLSDAVQLVGSGQPGLQTLGLKIQPATASTSTKRKRAESGTADASGVYTGLYYGESNLNITVLGGSFIAEATNGSTVSNLIFINNTASTQAITGVTGLEPESIIVAMDTVNTLLFAGGSVQGTVNNAQVNGLVVVDLVTGEYASTQPPALAGGAVLVGAIATQPQTSTVYVGGNFQTAGSLPCETLCYYDTSAKQWNTPGSGLSGTINTMTWTSATDLMIAGNLTVSGNHTTMATYNTKTQAFAQYTSDTTLPGTISSLSPADSSYSTWWAAGLSTADNTAYLARHAENAWAFVDVLGPGTFIRGLQVLSTTANHGSSDLLSADTVLLLSGNINIPSFGNASAALFNGTALTPFLLTSKTSGSGGGGSIAGLFVSNPSALMSGTGGHLALGLVVLIGLGISLFLIFLLVVIGILIERRRRKREGYVPMSMDRGKGNLERVPPQELFEGLHEKEGSGMQKL</sequence>
<dbReference type="AlphaFoldDB" id="A0A1V8SK16"/>
<dbReference type="PANTHER" id="PTHR31778">
    <property type="entry name" value="BUD SITE SELECTION PROTEIN RAX2"/>
    <property type="match status" value="1"/>
</dbReference>
<dbReference type="Pfam" id="PF12768">
    <property type="entry name" value="Rax2"/>
    <property type="match status" value="1"/>
</dbReference>
<feature type="compositionally biased region" description="Polar residues" evidence="1">
    <location>
        <begin position="399"/>
        <end position="418"/>
    </location>
</feature>
<name>A0A1V8SK16_9PEZI</name>
<evidence type="ECO:0000259" key="3">
    <source>
        <dbReference type="Pfam" id="PF12768"/>
    </source>
</evidence>
<evidence type="ECO:0000259" key="4">
    <source>
        <dbReference type="Pfam" id="PF20842"/>
    </source>
</evidence>
<accession>A0A1V8SK16</accession>
<feature type="domain" description="Rax2-like second" evidence="4">
    <location>
        <begin position="227"/>
        <end position="372"/>
    </location>
</feature>
<dbReference type="OrthoDB" id="2503993at2759"/>
<keyword evidence="2" id="KW-0472">Membrane</keyword>
<evidence type="ECO:0000256" key="2">
    <source>
        <dbReference type="SAM" id="Phobius"/>
    </source>
</evidence>
<dbReference type="InterPro" id="IPR048265">
    <property type="entry name" value="Rax2-like_third"/>
</dbReference>
<feature type="domain" description="Rax2-like third" evidence="5">
    <location>
        <begin position="383"/>
        <end position="543"/>
    </location>
</feature>
<evidence type="ECO:0000256" key="1">
    <source>
        <dbReference type="SAM" id="MobiDB-lite"/>
    </source>
</evidence>
<dbReference type="InterPro" id="IPR048266">
    <property type="entry name" value="Rax2-like_second"/>
</dbReference>
<evidence type="ECO:0000313" key="6">
    <source>
        <dbReference type="EMBL" id="OQN99419.1"/>
    </source>
</evidence>
<dbReference type="InterPro" id="IPR024982">
    <property type="entry name" value="Rax2-like_C"/>
</dbReference>
<dbReference type="Pfam" id="PF20843">
    <property type="entry name" value="Rax2_3"/>
    <property type="match status" value="1"/>
</dbReference>
<dbReference type="PANTHER" id="PTHR31778:SF2">
    <property type="entry name" value="BUD SITE SELECTION PROTEIN RAX2"/>
    <property type="match status" value="1"/>
</dbReference>
<dbReference type="InParanoid" id="A0A1V8SK16"/>
<dbReference type="Pfam" id="PF20842">
    <property type="entry name" value="Rax2_2"/>
    <property type="match status" value="1"/>
</dbReference>
<proteinExistence type="predicted"/>
<dbReference type="STRING" id="1507870.A0A1V8SK16"/>
<protein>
    <recommendedName>
        <fullName evidence="8">Cellular morphogenesis protein</fullName>
    </recommendedName>
</protein>
<feature type="domain" description="Rax2-like C-terminal" evidence="3">
    <location>
        <begin position="899"/>
        <end position="1148"/>
    </location>
</feature>
<evidence type="ECO:0008006" key="8">
    <source>
        <dbReference type="Google" id="ProtNLM"/>
    </source>
</evidence>